<evidence type="ECO:0000313" key="2">
    <source>
        <dbReference type="EMBL" id="TPR45235.1"/>
    </source>
</evidence>
<dbReference type="Pfam" id="PF11877">
    <property type="entry name" value="DUF3397"/>
    <property type="match status" value="1"/>
</dbReference>
<organism evidence="2 3">
    <name type="scientific">Apilactobacillus micheneri</name>
    <dbReference type="NCBI Taxonomy" id="1899430"/>
    <lineage>
        <taxon>Bacteria</taxon>
        <taxon>Bacillati</taxon>
        <taxon>Bacillota</taxon>
        <taxon>Bacilli</taxon>
        <taxon>Lactobacillales</taxon>
        <taxon>Lactobacillaceae</taxon>
        <taxon>Apilactobacillus</taxon>
    </lineage>
</organism>
<feature type="transmembrane region" description="Helical" evidence="1">
    <location>
        <begin position="102"/>
        <end position="124"/>
    </location>
</feature>
<dbReference type="AlphaFoldDB" id="A0A9Q8IP18"/>
<gene>
    <name evidence="2" type="ORF">DY130_03300</name>
</gene>
<dbReference type="RefSeq" id="WP_140936198.1">
    <property type="nucleotide sequence ID" value="NZ_QUBF01000002.1"/>
</dbReference>
<keyword evidence="1" id="KW-0812">Transmembrane</keyword>
<feature type="transmembrane region" description="Helical" evidence="1">
    <location>
        <begin position="42"/>
        <end position="60"/>
    </location>
</feature>
<name>A0A9Q8IP18_9LACO</name>
<protein>
    <submittedName>
        <fullName evidence="2">DUF3397 family protein</fullName>
    </submittedName>
</protein>
<dbReference type="Proteomes" id="UP000784700">
    <property type="component" value="Unassembled WGS sequence"/>
</dbReference>
<accession>A0A9Q8IP18</accession>
<reference evidence="2" key="1">
    <citation type="submission" date="2018-08" db="EMBL/GenBank/DDBJ databases">
        <title>Comparative genomics of wild bee and flower associated Lactobacillus reveals potential adaptation to the bee host.</title>
        <authorList>
            <person name="Vuong H.Q."/>
            <person name="Mcfrederick Q.S."/>
        </authorList>
    </citation>
    <scope>NUCLEOTIDE SEQUENCE</scope>
    <source>
        <strain evidence="2">HV_63</strain>
    </source>
</reference>
<feature type="transmembrane region" description="Helical" evidence="1">
    <location>
        <begin position="6"/>
        <end position="30"/>
    </location>
</feature>
<evidence type="ECO:0000256" key="1">
    <source>
        <dbReference type="SAM" id="Phobius"/>
    </source>
</evidence>
<keyword evidence="1" id="KW-1133">Transmembrane helix</keyword>
<keyword evidence="1" id="KW-0472">Membrane</keyword>
<proteinExistence type="predicted"/>
<sequence>MNIIGPFKFLALILFQSILIFIISLVFNAIKKSFGKYFPANFNSSDLFPFIFGLYIYQISLDKHLISCLPQILIFWLILGIIFGIFYLVRFQKSSILKYYKIFWKMGIIYMFVAWIGTIIFYGYQIL</sequence>
<feature type="transmembrane region" description="Helical" evidence="1">
    <location>
        <begin position="72"/>
        <end position="90"/>
    </location>
</feature>
<dbReference type="EMBL" id="QUBG01000002">
    <property type="protein sequence ID" value="TPR45235.1"/>
    <property type="molecule type" value="Genomic_DNA"/>
</dbReference>
<evidence type="ECO:0000313" key="3">
    <source>
        <dbReference type="Proteomes" id="UP000784700"/>
    </source>
</evidence>
<dbReference type="InterPro" id="IPR024515">
    <property type="entry name" value="DUF3397"/>
</dbReference>
<comment type="caution">
    <text evidence="2">The sequence shown here is derived from an EMBL/GenBank/DDBJ whole genome shotgun (WGS) entry which is preliminary data.</text>
</comment>